<protein>
    <recommendedName>
        <fullName evidence="4">Ubiquitin-like protein ATG12</fullName>
    </recommendedName>
</protein>
<reference evidence="6" key="1">
    <citation type="submission" date="2020-06" db="EMBL/GenBank/DDBJ databases">
        <title>Draft genome of Bugula neritina, a colonial animal packing powerful symbionts and potential medicines.</title>
        <authorList>
            <person name="Rayko M."/>
        </authorList>
    </citation>
    <scope>NUCLEOTIDE SEQUENCE [LARGE SCALE GENOMIC DNA]</scope>
    <source>
        <strain evidence="6">Kwan_BN1</strain>
    </source>
</reference>
<dbReference type="GO" id="GO:0034727">
    <property type="term" value="P:piecemeal microautophagy of the nucleus"/>
    <property type="evidence" value="ECO:0007669"/>
    <property type="project" value="TreeGrafter"/>
</dbReference>
<dbReference type="InterPro" id="IPR007242">
    <property type="entry name" value="Atg12"/>
</dbReference>
<dbReference type="InterPro" id="IPR029071">
    <property type="entry name" value="Ubiquitin-like_domsf"/>
</dbReference>
<name>A0A7J7JFI5_BUGNE</name>
<evidence type="ECO:0000256" key="2">
    <source>
        <dbReference type="ARBA" id="ARBA00022786"/>
    </source>
</evidence>
<evidence type="ECO:0000256" key="3">
    <source>
        <dbReference type="ARBA" id="ARBA00023006"/>
    </source>
</evidence>
<dbReference type="SUPFAM" id="SSF54236">
    <property type="entry name" value="Ubiquitin-like"/>
    <property type="match status" value="1"/>
</dbReference>
<dbReference type="GO" id="GO:0034045">
    <property type="term" value="C:phagophore assembly site membrane"/>
    <property type="evidence" value="ECO:0007669"/>
    <property type="project" value="TreeGrafter"/>
</dbReference>
<dbReference type="GO" id="GO:0000045">
    <property type="term" value="P:autophagosome assembly"/>
    <property type="evidence" value="ECO:0007669"/>
    <property type="project" value="InterPro"/>
</dbReference>
<dbReference type="CDD" id="cd01612">
    <property type="entry name" value="Ubl_ATG12"/>
    <property type="match status" value="1"/>
</dbReference>
<keyword evidence="7" id="KW-1185">Reference proteome</keyword>
<feature type="compositionally biased region" description="Low complexity" evidence="5">
    <location>
        <begin position="35"/>
        <end position="46"/>
    </location>
</feature>
<dbReference type="Gene3D" id="3.10.20.90">
    <property type="entry name" value="Phosphatidylinositol 3-kinase Catalytic Subunit, Chain A, domain 1"/>
    <property type="match status" value="1"/>
</dbReference>
<dbReference type="GO" id="GO:0061723">
    <property type="term" value="P:glycophagy"/>
    <property type="evidence" value="ECO:0007669"/>
    <property type="project" value="TreeGrafter"/>
</dbReference>
<comment type="subunit">
    <text evidence="4">Forms a conjugate with ATG5.</text>
</comment>
<dbReference type="Pfam" id="PF04110">
    <property type="entry name" value="APG12"/>
    <property type="match status" value="1"/>
</dbReference>
<evidence type="ECO:0000313" key="7">
    <source>
        <dbReference type="Proteomes" id="UP000593567"/>
    </source>
</evidence>
<accession>A0A7J7JFI5</accession>
<dbReference type="GO" id="GO:0019776">
    <property type="term" value="F:Atg8-family ligase activity"/>
    <property type="evidence" value="ECO:0007669"/>
    <property type="project" value="TreeGrafter"/>
</dbReference>
<gene>
    <name evidence="6" type="ORF">EB796_017143</name>
</gene>
<feature type="region of interest" description="Disordered" evidence="5">
    <location>
        <begin position="1"/>
        <end position="67"/>
    </location>
</feature>
<keyword evidence="3 4" id="KW-0072">Autophagy</keyword>
<dbReference type="PANTHER" id="PTHR13385">
    <property type="entry name" value="AUTOPHAGY PROTEIN 12"/>
    <property type="match status" value="1"/>
</dbReference>
<evidence type="ECO:0000313" key="6">
    <source>
        <dbReference type="EMBL" id="KAF6024583.1"/>
    </source>
</evidence>
<proteinExistence type="inferred from homology"/>
<organism evidence="6 7">
    <name type="scientific">Bugula neritina</name>
    <name type="common">Brown bryozoan</name>
    <name type="synonym">Sertularia neritina</name>
    <dbReference type="NCBI Taxonomy" id="10212"/>
    <lineage>
        <taxon>Eukaryota</taxon>
        <taxon>Metazoa</taxon>
        <taxon>Spiralia</taxon>
        <taxon>Lophotrochozoa</taxon>
        <taxon>Bryozoa</taxon>
        <taxon>Gymnolaemata</taxon>
        <taxon>Cheilostomatida</taxon>
        <taxon>Flustrina</taxon>
        <taxon>Buguloidea</taxon>
        <taxon>Bugulidae</taxon>
        <taxon>Bugula</taxon>
    </lineage>
</organism>
<evidence type="ECO:0000256" key="5">
    <source>
        <dbReference type="SAM" id="MobiDB-lite"/>
    </source>
</evidence>
<evidence type="ECO:0000256" key="1">
    <source>
        <dbReference type="ARBA" id="ARBA00022499"/>
    </source>
</evidence>
<sequence length="155" mass="16669">MASQDNLESAETVVNENETPLPTPGNDEGGDVTISPSAQEPQSPSSDNQPTSGNREKQIIQLNTSPSDKIRLILKPAGSTPALTKPKWNVTRDKTIGSIATFVKKPLKMDAAQTLFIYVKQTFAPSADVCVGQLYDCFGSDGQLVLHYCATEAWG</sequence>
<comment type="similarity">
    <text evidence="4">Belongs to the ATG12 family.</text>
</comment>
<dbReference type="AlphaFoldDB" id="A0A7J7JFI5"/>
<dbReference type="GO" id="GO:0000421">
    <property type="term" value="C:autophagosome membrane"/>
    <property type="evidence" value="ECO:0007669"/>
    <property type="project" value="TreeGrafter"/>
</dbReference>
<keyword evidence="1 4" id="KW-1017">Isopeptide bond</keyword>
<dbReference type="PANTHER" id="PTHR13385:SF0">
    <property type="entry name" value="UBIQUITIN-LIKE PROTEIN ATG12"/>
    <property type="match status" value="1"/>
</dbReference>
<evidence type="ECO:0000256" key="4">
    <source>
        <dbReference type="RuleBase" id="RU361201"/>
    </source>
</evidence>
<feature type="compositionally biased region" description="Polar residues" evidence="5">
    <location>
        <begin position="1"/>
        <end position="20"/>
    </location>
</feature>
<comment type="function">
    <text evidence="4">Ubiquitin-like protein involved in autophagic vesicle formation.</text>
</comment>
<comment type="caution">
    <text evidence="6">The sequence shown here is derived from an EMBL/GenBank/DDBJ whole genome shotgun (WGS) entry which is preliminary data.</text>
</comment>
<dbReference type="GO" id="GO:0000422">
    <property type="term" value="P:autophagy of mitochondrion"/>
    <property type="evidence" value="ECO:0007669"/>
    <property type="project" value="TreeGrafter"/>
</dbReference>
<dbReference type="OrthoDB" id="10003551at2759"/>
<keyword evidence="2 4" id="KW-0833">Ubl conjugation pathway</keyword>
<dbReference type="EMBL" id="VXIV02002559">
    <property type="protein sequence ID" value="KAF6024583.1"/>
    <property type="molecule type" value="Genomic_DNA"/>
</dbReference>
<dbReference type="GO" id="GO:0097352">
    <property type="term" value="P:autophagosome maturation"/>
    <property type="evidence" value="ECO:0007669"/>
    <property type="project" value="TreeGrafter"/>
</dbReference>
<dbReference type="GO" id="GO:0034274">
    <property type="term" value="C:Atg12-Atg5-Atg16 complex"/>
    <property type="evidence" value="ECO:0007669"/>
    <property type="project" value="TreeGrafter"/>
</dbReference>
<dbReference type="Proteomes" id="UP000593567">
    <property type="component" value="Unassembled WGS sequence"/>
</dbReference>